<proteinExistence type="predicted"/>
<dbReference type="RefSeq" id="WP_272006473.1">
    <property type="nucleotide sequence ID" value="NZ_JAQNDN010000022.1"/>
</dbReference>
<reference evidence="1 2" key="1">
    <citation type="submission" date="2022-11" db="EMBL/GenBank/DDBJ databases">
        <title>Minimal conservation of predation-associated metabolite biosynthetic gene clusters underscores biosynthetic potential of Myxococcota including descriptions for ten novel species: Archangium lansinium sp. nov., Myxococcus landrumus sp. nov., Nannocystis bai.</title>
        <authorList>
            <person name="Ahearne A."/>
            <person name="Stevens C."/>
            <person name="Dowd S."/>
        </authorList>
    </citation>
    <scope>NUCLEOTIDE SEQUENCE [LARGE SCALE GENOMIC DNA]</scope>
    <source>
        <strain evidence="1 2">NCELM</strain>
    </source>
</reference>
<protein>
    <submittedName>
        <fullName evidence="1">Uncharacterized protein</fullName>
    </submittedName>
</protein>
<evidence type="ECO:0000313" key="1">
    <source>
        <dbReference type="EMBL" id="MDC0673442.1"/>
    </source>
</evidence>
<sequence length="179" mass="19468">MSSRKFNGAMFMEEGDLFFPPYGLDRADWQCQRLAEAELLDGTFTAWLSVGMAHAGQRAQGDGGVAGLPLVRSDGVVIADDWIDFIDKHLNAEVTLTEGGELPDHDDFKFWSATWADGMSAAEVPGACGGWLFACKECESRVGNAELTGESWSDFGSSHCDKYRPLLCIQTSLQNPPAP</sequence>
<gene>
    <name evidence="1" type="ORF">POL58_37200</name>
</gene>
<dbReference type="Proteomes" id="UP001217838">
    <property type="component" value="Unassembled WGS sequence"/>
</dbReference>
<organism evidence="1 2">
    <name type="scientific">Nannocystis radixulma</name>
    <dbReference type="NCBI Taxonomy" id="2995305"/>
    <lineage>
        <taxon>Bacteria</taxon>
        <taxon>Pseudomonadati</taxon>
        <taxon>Myxococcota</taxon>
        <taxon>Polyangia</taxon>
        <taxon>Nannocystales</taxon>
        <taxon>Nannocystaceae</taxon>
        <taxon>Nannocystis</taxon>
    </lineage>
</organism>
<dbReference type="InterPro" id="IPR016186">
    <property type="entry name" value="C-type_lectin-like/link_sf"/>
</dbReference>
<dbReference type="Gene3D" id="3.10.100.10">
    <property type="entry name" value="Mannose-Binding Protein A, subunit A"/>
    <property type="match status" value="1"/>
</dbReference>
<dbReference type="EMBL" id="JAQNDN010000022">
    <property type="protein sequence ID" value="MDC0673442.1"/>
    <property type="molecule type" value="Genomic_DNA"/>
</dbReference>
<dbReference type="SUPFAM" id="SSF56436">
    <property type="entry name" value="C-type lectin-like"/>
    <property type="match status" value="1"/>
</dbReference>
<evidence type="ECO:0000313" key="2">
    <source>
        <dbReference type="Proteomes" id="UP001217838"/>
    </source>
</evidence>
<name>A0ABT5BH08_9BACT</name>
<keyword evidence="2" id="KW-1185">Reference proteome</keyword>
<comment type="caution">
    <text evidence="1">The sequence shown here is derived from an EMBL/GenBank/DDBJ whole genome shotgun (WGS) entry which is preliminary data.</text>
</comment>
<dbReference type="InterPro" id="IPR016187">
    <property type="entry name" value="CTDL_fold"/>
</dbReference>
<accession>A0ABT5BH08</accession>